<feature type="transmembrane region" description="Helical" evidence="1">
    <location>
        <begin position="267"/>
        <end position="288"/>
    </location>
</feature>
<feature type="transmembrane region" description="Helical" evidence="1">
    <location>
        <begin position="63"/>
        <end position="84"/>
    </location>
</feature>
<feature type="transmembrane region" description="Helical" evidence="1">
    <location>
        <begin position="436"/>
        <end position="454"/>
    </location>
</feature>
<dbReference type="EMBL" id="NPBY01000006">
    <property type="protein sequence ID" value="PAD80014.1"/>
    <property type="molecule type" value="Genomic_DNA"/>
</dbReference>
<name>A0A268F3V5_9BACL</name>
<sequence>MREADQQFRILRLLDRLQPLLRTTGIHYPTLRRILQVKLLMDRRRVPTLLSNRNRSEDEEVNYFVRSLWLYALLGLMLVLFMMLETQYMLLMSLVMGILMFFIMMSMISDFSAVMLDVRDRSIIMTRPVDGRTVGMARAIHTAIYLLMLTGSLAAASLVAGLIKHGVLFFVIYVIELVLVNLLILVVTSVTYLLLMKYLNGEKLKDIINYVQIGLTVVLAVGYQFVIRSFNFAGMDMAFEPVWWQLFLPPVWYAAPYEWLIGSGGSAWLYLLSALALIVPIILLMLYVRLMASFEQHLEKLAHSDAGRGRPRDRFDRMLSKLVCRTEEERSCFRFSAIMLRTEREFKLKVYPSLGMALFFPYLFLFSMSNSGSAWSEVRESSFFYFLYMMPLMIISAVFMLKYSGKSKAFWLFGAAPFSNLDPLYKGALKAFVVKIYLPLYFVNATVFAFIFGSRIIPDLLGILLVGTAVVPLFGKVMLSDPPFSRSFSMANQSGGGMVFAAMFVLGAVVAIHIASRIHVLGMAAFILALLIINVWGWKRTYSSAK</sequence>
<comment type="caution">
    <text evidence="2">The sequence shown here is derived from an EMBL/GenBank/DDBJ whole genome shotgun (WGS) entry which is preliminary data.</text>
</comment>
<dbReference type="OrthoDB" id="2659138at2"/>
<feature type="transmembrane region" description="Helical" evidence="1">
    <location>
        <begin position="207"/>
        <end position="227"/>
    </location>
</feature>
<dbReference type="AlphaFoldDB" id="A0A268F3V5"/>
<protein>
    <submittedName>
        <fullName evidence="2">Uncharacterized protein</fullName>
    </submittedName>
</protein>
<evidence type="ECO:0000313" key="2">
    <source>
        <dbReference type="EMBL" id="PAD80014.1"/>
    </source>
</evidence>
<feature type="transmembrane region" description="Helical" evidence="1">
    <location>
        <begin position="90"/>
        <end position="118"/>
    </location>
</feature>
<organism evidence="2 3">
    <name type="scientific">Paenibacillus campinasensis</name>
    <dbReference type="NCBI Taxonomy" id="66347"/>
    <lineage>
        <taxon>Bacteria</taxon>
        <taxon>Bacillati</taxon>
        <taxon>Bacillota</taxon>
        <taxon>Bacilli</taxon>
        <taxon>Bacillales</taxon>
        <taxon>Paenibacillaceae</taxon>
        <taxon>Paenibacillus</taxon>
    </lineage>
</organism>
<feature type="transmembrane region" description="Helical" evidence="1">
    <location>
        <begin position="139"/>
        <end position="163"/>
    </location>
</feature>
<evidence type="ECO:0000313" key="3">
    <source>
        <dbReference type="Proteomes" id="UP000215596"/>
    </source>
</evidence>
<proteinExistence type="predicted"/>
<feature type="transmembrane region" description="Helical" evidence="1">
    <location>
        <begin position="169"/>
        <end position="195"/>
    </location>
</feature>
<keyword evidence="1" id="KW-0472">Membrane</keyword>
<feature type="transmembrane region" description="Helical" evidence="1">
    <location>
        <begin position="460"/>
        <end position="479"/>
    </location>
</feature>
<dbReference type="Proteomes" id="UP000215596">
    <property type="component" value="Unassembled WGS sequence"/>
</dbReference>
<gene>
    <name evidence="2" type="ORF">CHH67_01695</name>
</gene>
<dbReference type="RefSeq" id="WP_095263249.1">
    <property type="nucleotide sequence ID" value="NZ_NPBY01000006.1"/>
</dbReference>
<keyword evidence="1" id="KW-0812">Transmembrane</keyword>
<evidence type="ECO:0000256" key="1">
    <source>
        <dbReference type="SAM" id="Phobius"/>
    </source>
</evidence>
<keyword evidence="1" id="KW-1133">Transmembrane helix</keyword>
<reference evidence="2 3" key="1">
    <citation type="submission" date="2017-07" db="EMBL/GenBank/DDBJ databases">
        <title>Isolation and whole genome analysis of endospore-forming bacteria from heroin.</title>
        <authorList>
            <person name="Kalinowski J."/>
            <person name="Ahrens B."/>
            <person name="Al-Dilaimi A."/>
            <person name="Winkler A."/>
            <person name="Wibberg D."/>
            <person name="Schleenbecker U."/>
            <person name="Ruckert C."/>
            <person name="Wolfel R."/>
            <person name="Grass G."/>
        </authorList>
    </citation>
    <scope>NUCLEOTIDE SEQUENCE [LARGE SCALE GENOMIC DNA]</scope>
    <source>
        <strain evidence="2 3">7537-G1</strain>
    </source>
</reference>
<feature type="transmembrane region" description="Helical" evidence="1">
    <location>
        <begin position="518"/>
        <end position="538"/>
    </location>
</feature>
<accession>A0A268F3V5</accession>
<feature type="transmembrane region" description="Helical" evidence="1">
    <location>
        <begin position="382"/>
        <end position="401"/>
    </location>
</feature>
<feature type="transmembrane region" description="Helical" evidence="1">
    <location>
        <begin position="491"/>
        <end position="512"/>
    </location>
</feature>
<feature type="transmembrane region" description="Helical" evidence="1">
    <location>
        <begin position="350"/>
        <end position="370"/>
    </location>
</feature>